<comment type="caution">
    <text evidence="2">The sequence shown here is derived from an EMBL/GenBank/DDBJ whole genome shotgun (WGS) entry which is preliminary data.</text>
</comment>
<keyword evidence="2" id="KW-0675">Receptor</keyword>
<keyword evidence="2" id="KW-0418">Kinase</keyword>
<sequence length="174" mass="20093">MCFMCRCFDDTDRIHLMLLLLLRTIRILARETKELRNKRISLVKVLWHKHGVEEATWEPEYVMREQYPHLFTAPEDEKKGKRDQNGVNGPYHEIHTAWAQDYTAVPPVLLEHDRLLIHTTVPHSTGLNTAWPRLTRACAMAVSLSQERAISFGFGYLGAKKPISKAYINPLSIT</sequence>
<keyword evidence="2" id="KW-0808">Transferase</keyword>
<protein>
    <submittedName>
        <fullName evidence="2">Receptor-like protein kinase</fullName>
    </submittedName>
</protein>
<dbReference type="AlphaFoldDB" id="A0A5B6WS37"/>
<keyword evidence="1" id="KW-0732">Signal</keyword>
<evidence type="ECO:0000313" key="2">
    <source>
        <dbReference type="EMBL" id="KAA3484721.1"/>
    </source>
</evidence>
<dbReference type="EMBL" id="SMMG02000002">
    <property type="protein sequence ID" value="KAA3484721.1"/>
    <property type="molecule type" value="Genomic_DNA"/>
</dbReference>
<name>A0A5B6WS37_9ROSI</name>
<organism evidence="2 3">
    <name type="scientific">Gossypium australe</name>
    <dbReference type="NCBI Taxonomy" id="47621"/>
    <lineage>
        <taxon>Eukaryota</taxon>
        <taxon>Viridiplantae</taxon>
        <taxon>Streptophyta</taxon>
        <taxon>Embryophyta</taxon>
        <taxon>Tracheophyta</taxon>
        <taxon>Spermatophyta</taxon>
        <taxon>Magnoliopsida</taxon>
        <taxon>eudicotyledons</taxon>
        <taxon>Gunneridae</taxon>
        <taxon>Pentapetalae</taxon>
        <taxon>rosids</taxon>
        <taxon>malvids</taxon>
        <taxon>Malvales</taxon>
        <taxon>Malvaceae</taxon>
        <taxon>Malvoideae</taxon>
        <taxon>Gossypium</taxon>
    </lineage>
</organism>
<dbReference type="GO" id="GO:0016301">
    <property type="term" value="F:kinase activity"/>
    <property type="evidence" value="ECO:0007669"/>
    <property type="project" value="UniProtKB-KW"/>
</dbReference>
<proteinExistence type="predicted"/>
<evidence type="ECO:0000256" key="1">
    <source>
        <dbReference type="SAM" id="SignalP"/>
    </source>
</evidence>
<feature type="chain" id="PRO_5022852154" evidence="1">
    <location>
        <begin position="30"/>
        <end position="174"/>
    </location>
</feature>
<dbReference type="Proteomes" id="UP000325315">
    <property type="component" value="Unassembled WGS sequence"/>
</dbReference>
<reference evidence="3" key="1">
    <citation type="journal article" date="2019" name="Plant Biotechnol. J.">
        <title>Genome sequencing of the Australian wild diploid species Gossypium australe highlights disease resistance and delayed gland morphogenesis.</title>
        <authorList>
            <person name="Cai Y."/>
            <person name="Cai X."/>
            <person name="Wang Q."/>
            <person name="Wang P."/>
            <person name="Zhang Y."/>
            <person name="Cai C."/>
            <person name="Xu Y."/>
            <person name="Wang K."/>
            <person name="Zhou Z."/>
            <person name="Wang C."/>
            <person name="Geng S."/>
            <person name="Li B."/>
            <person name="Dong Q."/>
            <person name="Hou Y."/>
            <person name="Wang H."/>
            <person name="Ai P."/>
            <person name="Liu Z."/>
            <person name="Yi F."/>
            <person name="Sun M."/>
            <person name="An G."/>
            <person name="Cheng J."/>
            <person name="Zhang Y."/>
            <person name="Shi Q."/>
            <person name="Xie Y."/>
            <person name="Shi X."/>
            <person name="Chang Y."/>
            <person name="Huang F."/>
            <person name="Chen Y."/>
            <person name="Hong S."/>
            <person name="Mi L."/>
            <person name="Sun Q."/>
            <person name="Zhang L."/>
            <person name="Zhou B."/>
            <person name="Peng R."/>
            <person name="Zhang X."/>
            <person name="Liu F."/>
        </authorList>
    </citation>
    <scope>NUCLEOTIDE SEQUENCE [LARGE SCALE GENOMIC DNA]</scope>
    <source>
        <strain evidence="3">cv. PA1801</strain>
    </source>
</reference>
<feature type="signal peptide" evidence="1">
    <location>
        <begin position="1"/>
        <end position="29"/>
    </location>
</feature>
<gene>
    <name evidence="2" type="ORF">EPI10_006788</name>
</gene>
<keyword evidence="3" id="KW-1185">Reference proteome</keyword>
<evidence type="ECO:0000313" key="3">
    <source>
        <dbReference type="Proteomes" id="UP000325315"/>
    </source>
</evidence>
<accession>A0A5B6WS37</accession>